<name>A0A8B6C724_MYTGA</name>
<comment type="caution">
    <text evidence="1">The sequence shown here is derived from an EMBL/GenBank/DDBJ whole genome shotgun (WGS) entry which is preliminary data.</text>
</comment>
<protein>
    <submittedName>
        <fullName evidence="1">Uncharacterized protein</fullName>
    </submittedName>
</protein>
<accession>A0A8B6C724</accession>
<evidence type="ECO:0000313" key="1">
    <source>
        <dbReference type="EMBL" id="VDI00402.1"/>
    </source>
</evidence>
<dbReference type="PANTHER" id="PTHR31511">
    <property type="entry name" value="PROTEIN CBG23764"/>
    <property type="match status" value="1"/>
</dbReference>
<dbReference type="OrthoDB" id="6437321at2759"/>
<reference evidence="1" key="1">
    <citation type="submission" date="2018-11" db="EMBL/GenBank/DDBJ databases">
        <authorList>
            <person name="Alioto T."/>
            <person name="Alioto T."/>
        </authorList>
    </citation>
    <scope>NUCLEOTIDE SEQUENCE</scope>
</reference>
<keyword evidence="2" id="KW-1185">Reference proteome</keyword>
<sequence length="273" mass="32236">MIRQRVNRINEVATPYLRSPTSHILVEEDSGLEHNIYVAFRKMFKALDEFIRKGSSWTLKKITKLEIHTASYRAIGGKSYIQLPPNLRTSKSVINTKNKDNKCFLLSVLASLHPAKHHDERVKQYKRFENDLNMNGIEYSVHPSAMQKFEKQNNFSVTVIGYEEGQLFSVFTSKLKNGYHHQVNLLYFQKNDNHHWCWIKNLDRCLYHTKPSIYKYNFCHLYLQSFRSEETLSNHSQYCSQHDAQRTVFPTKGVDDVLKYSDFRKQMFVPFVI</sequence>
<dbReference type="AlphaFoldDB" id="A0A8B6C724"/>
<proteinExistence type="predicted"/>
<gene>
    <name evidence="1" type="ORF">MGAL_10B046378</name>
</gene>
<dbReference type="EMBL" id="UYJE01001230">
    <property type="protein sequence ID" value="VDI00402.1"/>
    <property type="molecule type" value="Genomic_DNA"/>
</dbReference>
<organism evidence="1 2">
    <name type="scientific">Mytilus galloprovincialis</name>
    <name type="common">Mediterranean mussel</name>
    <dbReference type="NCBI Taxonomy" id="29158"/>
    <lineage>
        <taxon>Eukaryota</taxon>
        <taxon>Metazoa</taxon>
        <taxon>Spiralia</taxon>
        <taxon>Lophotrochozoa</taxon>
        <taxon>Mollusca</taxon>
        <taxon>Bivalvia</taxon>
        <taxon>Autobranchia</taxon>
        <taxon>Pteriomorphia</taxon>
        <taxon>Mytilida</taxon>
        <taxon>Mytiloidea</taxon>
        <taxon>Mytilidae</taxon>
        <taxon>Mytilinae</taxon>
        <taxon>Mytilus</taxon>
    </lineage>
</organism>
<dbReference type="Proteomes" id="UP000596742">
    <property type="component" value="Unassembled WGS sequence"/>
</dbReference>
<evidence type="ECO:0000313" key="2">
    <source>
        <dbReference type="Proteomes" id="UP000596742"/>
    </source>
</evidence>
<dbReference type="PANTHER" id="PTHR31511:SF12">
    <property type="entry name" value="RHO TERMINATION FACTOR N-TERMINAL DOMAIN-CONTAINING PROTEIN"/>
    <property type="match status" value="1"/>
</dbReference>